<dbReference type="AlphaFoldDB" id="A0A9P4MKK0"/>
<organism evidence="5 6">
    <name type="scientific">Myriangium duriaei CBS 260.36</name>
    <dbReference type="NCBI Taxonomy" id="1168546"/>
    <lineage>
        <taxon>Eukaryota</taxon>
        <taxon>Fungi</taxon>
        <taxon>Dikarya</taxon>
        <taxon>Ascomycota</taxon>
        <taxon>Pezizomycotina</taxon>
        <taxon>Dothideomycetes</taxon>
        <taxon>Dothideomycetidae</taxon>
        <taxon>Myriangiales</taxon>
        <taxon>Myriangiaceae</taxon>
        <taxon>Myriangium</taxon>
    </lineage>
</organism>
<name>A0A9P4MKK0_9PEZI</name>
<feature type="transmembrane region" description="Helical" evidence="2">
    <location>
        <begin position="272"/>
        <end position="294"/>
    </location>
</feature>
<dbReference type="PANTHER" id="PTHR42028">
    <property type="entry name" value="CHROMOSOME 1, WHOLE GENOME SHOTGUN SEQUENCE"/>
    <property type="match status" value="1"/>
</dbReference>
<reference evidence="5" key="1">
    <citation type="journal article" date="2020" name="Stud. Mycol.">
        <title>101 Dothideomycetes genomes: a test case for predicting lifestyles and emergence of pathogens.</title>
        <authorList>
            <person name="Haridas S."/>
            <person name="Albert R."/>
            <person name="Binder M."/>
            <person name="Bloem J."/>
            <person name="Labutti K."/>
            <person name="Salamov A."/>
            <person name="Andreopoulos B."/>
            <person name="Baker S."/>
            <person name="Barry K."/>
            <person name="Bills G."/>
            <person name="Bluhm B."/>
            <person name="Cannon C."/>
            <person name="Castanera R."/>
            <person name="Culley D."/>
            <person name="Daum C."/>
            <person name="Ezra D."/>
            <person name="Gonzalez J."/>
            <person name="Henrissat B."/>
            <person name="Kuo A."/>
            <person name="Liang C."/>
            <person name="Lipzen A."/>
            <person name="Lutzoni F."/>
            <person name="Magnuson J."/>
            <person name="Mondo S."/>
            <person name="Nolan M."/>
            <person name="Ohm R."/>
            <person name="Pangilinan J."/>
            <person name="Park H.-J."/>
            <person name="Ramirez L."/>
            <person name="Alfaro M."/>
            <person name="Sun H."/>
            <person name="Tritt A."/>
            <person name="Yoshinaga Y."/>
            <person name="Zwiers L.-H."/>
            <person name="Turgeon B."/>
            <person name="Goodwin S."/>
            <person name="Spatafora J."/>
            <person name="Crous P."/>
            <person name="Grigoriev I."/>
        </authorList>
    </citation>
    <scope>NUCLEOTIDE SEQUENCE</scope>
    <source>
        <strain evidence="5">CBS 260.36</strain>
    </source>
</reference>
<proteinExistence type="predicted"/>
<feature type="compositionally biased region" description="Low complexity" evidence="1">
    <location>
        <begin position="60"/>
        <end position="114"/>
    </location>
</feature>
<feature type="region of interest" description="Disordered" evidence="1">
    <location>
        <begin position="51"/>
        <end position="128"/>
    </location>
</feature>
<evidence type="ECO:0000256" key="3">
    <source>
        <dbReference type="SAM" id="SignalP"/>
    </source>
</evidence>
<evidence type="ECO:0000259" key="4">
    <source>
        <dbReference type="Pfam" id="PF23585"/>
    </source>
</evidence>
<dbReference type="InterPro" id="IPR055561">
    <property type="entry name" value="DUF7137"/>
</dbReference>
<sequence length="295" mass="30592">MRPFQILSSALLCTSVASAWSLSDSQLLEVFGSGLRLPAKRAPVPAVISLGSSSAEKPNPSESLTTPAATSSSATTDAPSSGSSDSSSSGKSSGSTSESSKSGSKTSSDNSSTTVIDPRLPPGGISMLEPNTKLSTQYYKIGGATPITFAWNYTSLSVTPTAIDILATCTKLSQPLTLALNQTVAGATGNFTWDTNKYQATATTQLVTDKYTLIIYDASKSQSAVPSSGYLATFNQFTFGMYIPQPYTELSDYVCVTCSGALGSFERQSMTVVAIMATFAVLGGTWFTGGLGALL</sequence>
<dbReference type="Pfam" id="PF23585">
    <property type="entry name" value="DUF7137"/>
    <property type="match status" value="1"/>
</dbReference>
<dbReference type="EMBL" id="ML996085">
    <property type="protein sequence ID" value="KAF2153224.1"/>
    <property type="molecule type" value="Genomic_DNA"/>
</dbReference>
<keyword evidence="2" id="KW-0812">Transmembrane</keyword>
<keyword evidence="2" id="KW-0472">Membrane</keyword>
<evidence type="ECO:0000313" key="5">
    <source>
        <dbReference type="EMBL" id="KAF2153224.1"/>
    </source>
</evidence>
<keyword evidence="6" id="KW-1185">Reference proteome</keyword>
<feature type="chain" id="PRO_5040203206" description="DUF7137 domain-containing protein" evidence="3">
    <location>
        <begin position="20"/>
        <end position="295"/>
    </location>
</feature>
<keyword evidence="3" id="KW-0732">Signal</keyword>
<evidence type="ECO:0000313" key="6">
    <source>
        <dbReference type="Proteomes" id="UP000799439"/>
    </source>
</evidence>
<evidence type="ECO:0000256" key="2">
    <source>
        <dbReference type="SAM" id="Phobius"/>
    </source>
</evidence>
<evidence type="ECO:0000256" key="1">
    <source>
        <dbReference type="SAM" id="MobiDB-lite"/>
    </source>
</evidence>
<keyword evidence="2" id="KW-1133">Transmembrane helix</keyword>
<feature type="signal peptide" evidence="3">
    <location>
        <begin position="1"/>
        <end position="19"/>
    </location>
</feature>
<dbReference type="PANTHER" id="PTHR42028:SF1">
    <property type="entry name" value="YALI0E30657P"/>
    <property type="match status" value="1"/>
</dbReference>
<gene>
    <name evidence="5" type="ORF">K461DRAFT_293498</name>
</gene>
<dbReference type="OrthoDB" id="2435509at2759"/>
<protein>
    <recommendedName>
        <fullName evidence="4">DUF7137 domain-containing protein</fullName>
    </recommendedName>
</protein>
<feature type="domain" description="DUF7137" evidence="4">
    <location>
        <begin position="120"/>
        <end position="257"/>
    </location>
</feature>
<dbReference type="Proteomes" id="UP000799439">
    <property type="component" value="Unassembled WGS sequence"/>
</dbReference>
<accession>A0A9P4MKK0</accession>
<comment type="caution">
    <text evidence="5">The sequence shown here is derived from an EMBL/GenBank/DDBJ whole genome shotgun (WGS) entry which is preliminary data.</text>
</comment>